<gene>
    <name evidence="2" type="ORF">DPMN_029987</name>
</gene>
<comment type="caution">
    <text evidence="2">The sequence shown here is derived from an EMBL/GenBank/DDBJ whole genome shotgun (WGS) entry which is preliminary data.</text>
</comment>
<dbReference type="AlphaFoldDB" id="A0A9D4RFY8"/>
<reference evidence="2" key="1">
    <citation type="journal article" date="2019" name="bioRxiv">
        <title>The Genome of the Zebra Mussel, Dreissena polymorpha: A Resource for Invasive Species Research.</title>
        <authorList>
            <person name="McCartney M.A."/>
            <person name="Auch B."/>
            <person name="Kono T."/>
            <person name="Mallez S."/>
            <person name="Zhang Y."/>
            <person name="Obille A."/>
            <person name="Becker A."/>
            <person name="Abrahante J.E."/>
            <person name="Garbe J."/>
            <person name="Badalamenti J.P."/>
            <person name="Herman A."/>
            <person name="Mangelson H."/>
            <person name="Liachko I."/>
            <person name="Sullivan S."/>
            <person name="Sone E.D."/>
            <person name="Koren S."/>
            <person name="Silverstein K.A.T."/>
            <person name="Beckman K.B."/>
            <person name="Gohl D.M."/>
        </authorList>
    </citation>
    <scope>NUCLEOTIDE SEQUENCE</scope>
    <source>
        <strain evidence="2">Duluth1</strain>
        <tissue evidence="2">Whole animal</tissue>
    </source>
</reference>
<proteinExistence type="predicted"/>
<feature type="region of interest" description="Disordered" evidence="1">
    <location>
        <begin position="52"/>
        <end position="78"/>
    </location>
</feature>
<reference evidence="2" key="2">
    <citation type="submission" date="2020-11" db="EMBL/GenBank/DDBJ databases">
        <authorList>
            <person name="McCartney M.A."/>
            <person name="Auch B."/>
            <person name="Kono T."/>
            <person name="Mallez S."/>
            <person name="Becker A."/>
            <person name="Gohl D.M."/>
            <person name="Silverstein K.A.T."/>
            <person name="Koren S."/>
            <person name="Bechman K.B."/>
            <person name="Herman A."/>
            <person name="Abrahante J.E."/>
            <person name="Garbe J."/>
        </authorList>
    </citation>
    <scope>NUCLEOTIDE SEQUENCE</scope>
    <source>
        <strain evidence="2">Duluth1</strain>
        <tissue evidence="2">Whole animal</tissue>
    </source>
</reference>
<evidence type="ECO:0000313" key="3">
    <source>
        <dbReference type="Proteomes" id="UP000828390"/>
    </source>
</evidence>
<keyword evidence="3" id="KW-1185">Reference proteome</keyword>
<feature type="compositionally biased region" description="Basic and acidic residues" evidence="1">
    <location>
        <begin position="63"/>
        <end position="78"/>
    </location>
</feature>
<protein>
    <submittedName>
        <fullName evidence="2">Uncharacterized protein</fullName>
    </submittedName>
</protein>
<accession>A0A9D4RFY8</accession>
<evidence type="ECO:0000313" key="2">
    <source>
        <dbReference type="EMBL" id="KAH3866864.1"/>
    </source>
</evidence>
<sequence>MLRPRIMQLHRYIDHDWQVTPINSQVTRSKVKVTVPNNRWNRILKTFANSLDPDETPQSVASHQDRNFSEKLWEQSVM</sequence>
<evidence type="ECO:0000256" key="1">
    <source>
        <dbReference type="SAM" id="MobiDB-lite"/>
    </source>
</evidence>
<organism evidence="2 3">
    <name type="scientific">Dreissena polymorpha</name>
    <name type="common">Zebra mussel</name>
    <name type="synonym">Mytilus polymorpha</name>
    <dbReference type="NCBI Taxonomy" id="45954"/>
    <lineage>
        <taxon>Eukaryota</taxon>
        <taxon>Metazoa</taxon>
        <taxon>Spiralia</taxon>
        <taxon>Lophotrochozoa</taxon>
        <taxon>Mollusca</taxon>
        <taxon>Bivalvia</taxon>
        <taxon>Autobranchia</taxon>
        <taxon>Heteroconchia</taxon>
        <taxon>Euheterodonta</taxon>
        <taxon>Imparidentia</taxon>
        <taxon>Neoheterodontei</taxon>
        <taxon>Myida</taxon>
        <taxon>Dreissenoidea</taxon>
        <taxon>Dreissenidae</taxon>
        <taxon>Dreissena</taxon>
    </lineage>
</organism>
<name>A0A9D4RFY8_DREPO</name>
<dbReference type="Proteomes" id="UP000828390">
    <property type="component" value="Unassembled WGS sequence"/>
</dbReference>
<dbReference type="EMBL" id="JAIWYP010000002">
    <property type="protein sequence ID" value="KAH3866864.1"/>
    <property type="molecule type" value="Genomic_DNA"/>
</dbReference>